<dbReference type="Pfam" id="PF00534">
    <property type="entry name" value="Glycos_transf_1"/>
    <property type="match status" value="1"/>
</dbReference>
<evidence type="ECO:0000259" key="1">
    <source>
        <dbReference type="Pfam" id="PF00534"/>
    </source>
</evidence>
<comment type="caution">
    <text evidence="2">The sequence shown here is derived from an EMBL/GenBank/DDBJ whole genome shotgun (WGS) entry which is preliminary data.</text>
</comment>
<dbReference type="Proteomes" id="UP000198900">
    <property type="component" value="Unassembled WGS sequence"/>
</dbReference>
<feature type="domain" description="Glycosyl transferase family 1" evidence="1">
    <location>
        <begin position="205"/>
        <end position="362"/>
    </location>
</feature>
<reference evidence="2" key="1">
    <citation type="submission" date="2016-10" db="EMBL/GenBank/DDBJ databases">
        <authorList>
            <person name="Varghese N."/>
            <person name="Submissions S."/>
        </authorList>
    </citation>
    <scope>NUCLEOTIDE SEQUENCE [LARGE SCALE GENOMIC DNA]</scope>
    <source>
        <strain evidence="2">YR281</strain>
    </source>
</reference>
<gene>
    <name evidence="2" type="ORF">SAMN04487926_1733</name>
</gene>
<dbReference type="PANTHER" id="PTHR45947">
    <property type="entry name" value="SULFOQUINOVOSYL TRANSFERASE SQD2"/>
    <property type="match status" value="1"/>
</dbReference>
<dbReference type="EMBL" id="FNDI01000073">
    <property type="protein sequence ID" value="SDJ59911.1"/>
    <property type="molecule type" value="Genomic_DNA"/>
</dbReference>
<dbReference type="Gene3D" id="3.40.50.2000">
    <property type="entry name" value="Glycogen Phosphorylase B"/>
    <property type="match status" value="2"/>
</dbReference>
<dbReference type="CDD" id="cd03801">
    <property type="entry name" value="GT4_PimA-like"/>
    <property type="match status" value="1"/>
</dbReference>
<dbReference type="InterPro" id="IPR050194">
    <property type="entry name" value="Glycosyltransferase_grp1"/>
</dbReference>
<dbReference type="PANTHER" id="PTHR45947:SF3">
    <property type="entry name" value="SULFOQUINOVOSYL TRANSFERASE SQD2"/>
    <property type="match status" value="1"/>
</dbReference>
<name>A0A7Z7BMJ7_9BURK</name>
<dbReference type="AlphaFoldDB" id="A0A7Z7BMJ7"/>
<dbReference type="InterPro" id="IPR001296">
    <property type="entry name" value="Glyco_trans_1"/>
</dbReference>
<proteinExistence type="predicted"/>
<organism evidence="2 3">
    <name type="scientific">Paraburkholderia steynii</name>
    <dbReference type="NCBI Taxonomy" id="1245441"/>
    <lineage>
        <taxon>Bacteria</taxon>
        <taxon>Pseudomonadati</taxon>
        <taxon>Pseudomonadota</taxon>
        <taxon>Betaproteobacteria</taxon>
        <taxon>Burkholderiales</taxon>
        <taxon>Burkholderiaceae</taxon>
        <taxon>Paraburkholderia</taxon>
    </lineage>
</organism>
<dbReference type="GO" id="GO:0016758">
    <property type="term" value="F:hexosyltransferase activity"/>
    <property type="evidence" value="ECO:0007669"/>
    <property type="project" value="TreeGrafter"/>
</dbReference>
<evidence type="ECO:0000313" key="2">
    <source>
        <dbReference type="EMBL" id="SDJ59911.1"/>
    </source>
</evidence>
<protein>
    <submittedName>
        <fullName evidence="2">Glycosyltransferase involved in cell wall bisynthesis</fullName>
    </submittedName>
</protein>
<evidence type="ECO:0000313" key="3">
    <source>
        <dbReference type="Proteomes" id="UP000198900"/>
    </source>
</evidence>
<dbReference type="SUPFAM" id="SSF53756">
    <property type="entry name" value="UDP-Glycosyltransferase/glycogen phosphorylase"/>
    <property type="match status" value="1"/>
</dbReference>
<accession>A0A7Z7BMJ7</accession>
<sequence>MRLLFVIGHLGDYHVPRYEALLRLAASRGDELFLTEVYGRSGVYTFPQTRRAGFFARSPARLVTLENDLTDAGGRALRIACKLARVVRNFEPDVVVTLGYNTSYSLWLCILRHTSRRFSLIYMSDSKADDGRRSPFKESLKRILVRRFDGALVAGQRHRAYAQTLGIPLERSRVGFDVIDVAQFSRIAEEARASDPEIRSLFGLPQRYVLCVSRFIARKNVDVVVDAFARSQLAGQGISLLLVGQGPGERALRLLASRLQVGEKVCFMRPVPNSEMAGIYALSEFVVLASEFDQWGLCVNEAFAAARTAIVTATCGAAGELVLDNINGFIVKPGDTDALAERMRALVLHDAMRERLSKQARETVARWSPAFFASNLMDLADYIVNSSVRR</sequence>
<keyword evidence="3" id="KW-1185">Reference proteome</keyword>